<feature type="transmembrane region" description="Helical" evidence="1">
    <location>
        <begin position="74"/>
        <end position="94"/>
    </location>
</feature>
<evidence type="ECO:0008006" key="4">
    <source>
        <dbReference type="Google" id="ProtNLM"/>
    </source>
</evidence>
<accession>A0ABZ0K1W2</accession>
<keyword evidence="1" id="KW-0472">Membrane</keyword>
<gene>
    <name evidence="2" type="ORF">RGE70_07165</name>
</gene>
<feature type="transmembrane region" description="Helical" evidence="1">
    <location>
        <begin position="20"/>
        <end position="40"/>
    </location>
</feature>
<dbReference type="EMBL" id="CP136522">
    <property type="protein sequence ID" value="WOT06532.1"/>
    <property type="molecule type" value="Genomic_DNA"/>
</dbReference>
<proteinExistence type="predicted"/>
<evidence type="ECO:0000313" key="3">
    <source>
        <dbReference type="Proteomes" id="UP001529491"/>
    </source>
</evidence>
<dbReference type="RefSeq" id="WP_310470806.1">
    <property type="nucleotide sequence ID" value="NZ_CP136522.1"/>
</dbReference>
<name>A0ABZ0K1W2_9GAMM</name>
<reference evidence="2 3" key="1">
    <citation type="submission" date="2023-10" db="EMBL/GenBank/DDBJ databases">
        <title>Complete genome sequence of Shewanella sp. DAU334.</title>
        <authorList>
            <person name="Lee Y.-S."/>
            <person name="Jeong H.-R."/>
            <person name="Hwang E.-J."/>
            <person name="Choi Y.-L."/>
            <person name="Kim G.-D."/>
        </authorList>
    </citation>
    <scope>NUCLEOTIDE SEQUENCE [LARGE SCALE GENOMIC DNA]</scope>
    <source>
        <strain evidence="2 3">DAU334</strain>
    </source>
</reference>
<evidence type="ECO:0000313" key="2">
    <source>
        <dbReference type="EMBL" id="WOT06532.1"/>
    </source>
</evidence>
<evidence type="ECO:0000256" key="1">
    <source>
        <dbReference type="SAM" id="Phobius"/>
    </source>
</evidence>
<organism evidence="2 3">
    <name type="scientific">Shewanella youngdeokensis</name>
    <dbReference type="NCBI Taxonomy" id="2999068"/>
    <lineage>
        <taxon>Bacteria</taxon>
        <taxon>Pseudomonadati</taxon>
        <taxon>Pseudomonadota</taxon>
        <taxon>Gammaproteobacteria</taxon>
        <taxon>Alteromonadales</taxon>
        <taxon>Shewanellaceae</taxon>
        <taxon>Shewanella</taxon>
    </lineage>
</organism>
<keyword evidence="1" id="KW-1133">Transmembrane helix</keyword>
<dbReference type="Proteomes" id="UP001529491">
    <property type="component" value="Chromosome"/>
</dbReference>
<keyword evidence="3" id="KW-1185">Reference proteome</keyword>
<sequence>MSFKSIPLGMNRLEFSARLVLATVGNYFLCALFTATLSHLPNTNVAFAIERATTLSLLLFTLISIWVFCARSALYAWAIAAAFASLLLFAYQFLTVWS</sequence>
<keyword evidence="1" id="KW-0812">Transmembrane</keyword>
<protein>
    <recommendedName>
        <fullName evidence="4">Iron transporter</fullName>
    </recommendedName>
</protein>
<feature type="transmembrane region" description="Helical" evidence="1">
    <location>
        <begin position="52"/>
        <end position="69"/>
    </location>
</feature>